<evidence type="ECO:0000256" key="5">
    <source>
        <dbReference type="ARBA" id="ARBA00022630"/>
    </source>
</evidence>
<dbReference type="PIRSF" id="PIRSF000209">
    <property type="entry name" value="Bifunctional_P450_P450R"/>
    <property type="match status" value="1"/>
</dbReference>
<dbReference type="InterPro" id="IPR001128">
    <property type="entry name" value="Cyt_P450"/>
</dbReference>
<comment type="similarity">
    <text evidence="2 16">In the N-terminal section; belongs to the cytochrome P450 family.</text>
</comment>
<dbReference type="InterPro" id="IPR017938">
    <property type="entry name" value="Riboflavin_synthase-like_b-brl"/>
</dbReference>
<dbReference type="CDD" id="cd11068">
    <property type="entry name" value="CYP120A1"/>
    <property type="match status" value="1"/>
</dbReference>
<evidence type="ECO:0000313" key="21">
    <source>
        <dbReference type="EMBL" id="OAA80857.1"/>
    </source>
</evidence>
<dbReference type="Pfam" id="PF00067">
    <property type="entry name" value="p450"/>
    <property type="match status" value="1"/>
</dbReference>
<keyword evidence="8 16" id="KW-0274">FAD</keyword>
<comment type="catalytic activity">
    <reaction evidence="14 16">
        <text>an organic molecule + reduced [NADPH--hemoprotein reductase] + O2 = an alcohol + oxidized [NADPH--hemoprotein reductase] + H2O + H(+)</text>
        <dbReference type="Rhea" id="RHEA:17149"/>
        <dbReference type="Rhea" id="RHEA-COMP:11964"/>
        <dbReference type="Rhea" id="RHEA-COMP:11965"/>
        <dbReference type="ChEBI" id="CHEBI:15377"/>
        <dbReference type="ChEBI" id="CHEBI:15378"/>
        <dbReference type="ChEBI" id="CHEBI:15379"/>
        <dbReference type="ChEBI" id="CHEBI:30879"/>
        <dbReference type="ChEBI" id="CHEBI:57618"/>
        <dbReference type="ChEBI" id="CHEBI:58210"/>
        <dbReference type="ChEBI" id="CHEBI:142491"/>
        <dbReference type="EC" id="1.14.14.1"/>
    </reaction>
</comment>
<dbReference type="GO" id="GO:0070330">
    <property type="term" value="F:aromatase activity"/>
    <property type="evidence" value="ECO:0007669"/>
    <property type="project" value="UniProtKB-UniRule"/>
</dbReference>
<evidence type="ECO:0000256" key="8">
    <source>
        <dbReference type="ARBA" id="ARBA00022827"/>
    </source>
</evidence>
<comment type="cofactor">
    <cofactor evidence="1 16 17">
        <name>heme</name>
        <dbReference type="ChEBI" id="CHEBI:30413"/>
    </cofactor>
</comment>
<evidence type="ECO:0000256" key="17">
    <source>
        <dbReference type="PIRSR" id="PIRSR000209-1"/>
    </source>
</evidence>
<dbReference type="GO" id="GO:0005829">
    <property type="term" value="C:cytosol"/>
    <property type="evidence" value="ECO:0007669"/>
    <property type="project" value="TreeGrafter"/>
</dbReference>
<dbReference type="EC" id="1.6.2.4" evidence="16"/>
<dbReference type="InterPro" id="IPR023206">
    <property type="entry name" value="Bifunctional_P450_P450_red"/>
</dbReference>
<dbReference type="GO" id="GO:0020037">
    <property type="term" value="F:heme binding"/>
    <property type="evidence" value="ECO:0007669"/>
    <property type="project" value="UniProtKB-UniRule"/>
</dbReference>
<dbReference type="PROSITE" id="PS50902">
    <property type="entry name" value="FLAVODOXIN_LIKE"/>
    <property type="match status" value="1"/>
</dbReference>
<dbReference type="InterPro" id="IPR001433">
    <property type="entry name" value="OxRdtase_FAD/NAD-bd"/>
</dbReference>
<name>A0A168JTI0_CORDF</name>
<evidence type="ECO:0000256" key="3">
    <source>
        <dbReference type="ARBA" id="ARBA00022448"/>
    </source>
</evidence>
<keyword evidence="5 16" id="KW-0285">Flavoprotein</keyword>
<dbReference type="SUPFAM" id="SSF48264">
    <property type="entry name" value="Cytochrome P450"/>
    <property type="match status" value="1"/>
</dbReference>
<dbReference type="Gene3D" id="2.40.30.10">
    <property type="entry name" value="Translation factors"/>
    <property type="match status" value="1"/>
</dbReference>
<keyword evidence="6 16" id="KW-0288">FMN</keyword>
<dbReference type="EC" id="1.14.14.1" evidence="16"/>
<dbReference type="PRINTS" id="PR00463">
    <property type="entry name" value="EP450I"/>
</dbReference>
<evidence type="ECO:0000313" key="22">
    <source>
        <dbReference type="Proteomes" id="UP000076881"/>
    </source>
</evidence>
<dbReference type="PANTHER" id="PTHR19384">
    <property type="entry name" value="NITRIC OXIDE SYNTHASE-RELATED"/>
    <property type="match status" value="1"/>
</dbReference>
<dbReference type="Proteomes" id="UP000076881">
    <property type="component" value="Unassembled WGS sequence"/>
</dbReference>
<evidence type="ECO:0000256" key="12">
    <source>
        <dbReference type="ARBA" id="ARBA00023004"/>
    </source>
</evidence>
<evidence type="ECO:0000259" key="19">
    <source>
        <dbReference type="PROSITE" id="PS50902"/>
    </source>
</evidence>
<organism evidence="21 22">
    <name type="scientific">Akanthomyces lecanii RCEF 1005</name>
    <dbReference type="NCBI Taxonomy" id="1081108"/>
    <lineage>
        <taxon>Eukaryota</taxon>
        <taxon>Fungi</taxon>
        <taxon>Dikarya</taxon>
        <taxon>Ascomycota</taxon>
        <taxon>Pezizomycotina</taxon>
        <taxon>Sordariomycetes</taxon>
        <taxon>Hypocreomycetidae</taxon>
        <taxon>Hypocreales</taxon>
        <taxon>Cordycipitaceae</taxon>
        <taxon>Akanthomyces</taxon>
        <taxon>Cordyceps confragosa</taxon>
    </lineage>
</organism>
<dbReference type="FunFam" id="3.40.50.360:FF:000032">
    <property type="entry name" value="Bifunctional cytochrome P450/NADPH--P450 reductase"/>
    <property type="match status" value="1"/>
</dbReference>
<dbReference type="InterPro" id="IPR039261">
    <property type="entry name" value="FNR_nucleotide-bd"/>
</dbReference>
<dbReference type="Pfam" id="PF00667">
    <property type="entry name" value="FAD_binding_1"/>
    <property type="match status" value="1"/>
</dbReference>
<evidence type="ECO:0000259" key="20">
    <source>
        <dbReference type="PROSITE" id="PS51384"/>
    </source>
</evidence>
<dbReference type="InterPro" id="IPR036396">
    <property type="entry name" value="Cyt_P450_sf"/>
</dbReference>
<evidence type="ECO:0000256" key="7">
    <source>
        <dbReference type="ARBA" id="ARBA00022723"/>
    </source>
</evidence>
<dbReference type="SUPFAM" id="SSF63380">
    <property type="entry name" value="Riboflavin synthase domain-like"/>
    <property type="match status" value="1"/>
</dbReference>
<dbReference type="Gene3D" id="3.40.50.360">
    <property type="match status" value="1"/>
</dbReference>
<dbReference type="EMBL" id="AZHF01000001">
    <property type="protein sequence ID" value="OAA80857.1"/>
    <property type="molecule type" value="Genomic_DNA"/>
</dbReference>
<dbReference type="InterPro" id="IPR017927">
    <property type="entry name" value="FAD-bd_FR_type"/>
</dbReference>
<feature type="domain" description="FAD-binding FR-type" evidence="20">
    <location>
        <begin position="679"/>
        <end position="907"/>
    </location>
</feature>
<comment type="caution">
    <text evidence="21">The sequence shown here is derived from an EMBL/GenBank/DDBJ whole genome shotgun (WGS) entry which is preliminary data.</text>
</comment>
<dbReference type="Gene3D" id="3.40.50.80">
    <property type="entry name" value="Nucleotide-binding domain of ferredoxin-NADP reductase (FNR) module"/>
    <property type="match status" value="1"/>
</dbReference>
<dbReference type="PROSITE" id="PS51384">
    <property type="entry name" value="FAD_FR"/>
    <property type="match status" value="1"/>
</dbReference>
<dbReference type="PROSITE" id="PS00086">
    <property type="entry name" value="CYTOCHROME_P450"/>
    <property type="match status" value="1"/>
</dbReference>
<sequence>MAESIPIPEPPGLPFIGNLGEMRTSPINDLKRLADTYGEIYRMRLGGSAFCVVSSRELVNDACDERRFKKTIAGSLGKVRNAVHDGLFTADSETEPNWGKAHRILIPAFGPLSIRNMFDEMHDIASQMAMKFARHSGDRINASDDFTRLALDTIALCAMDYRFNSYYREELHPFVQSMGDFLTECGARGRRPPFAPKFFYRTADEKYEQDIKTMREVADEVVASRKKNPSDRKDLLTAMLDGKDPQDGQRLTDASISDQLITFLIAGHETTSGMLSFAFYQLLKHPAEYRKVQEEVDSVVGRGPITVEHISKLTYIQAIFAQVLREVLRVNASIPAFSVEAKEDTLLAGKYFIPKEHRLTLLLAKSHLDPSVYGDDAGEFKPERMTDDNFARLNKEFPNAWKPFGNGKRACIGRPFAWQEAVLAMAMLFQNFNFTLDDPNYTLEIQETLTVKPHNFFMRASLRHGMNATELEHQLKGGATHSKAGKAAETPAASPAGNGKPMSVFYGSNSGTCEALAQRVAADAGAHGFKVTDISPLDNVNQKLPTDRPVVIVTASYEGEPPSNAAHFVDWLKSLKGNELQRVAYAVFGCGHHDWAQTFHKIPKLVDATMAERGADRILPMTGTDAADRDMFSDFETWEDESLWPALKKKYGASENQDGQSTSGLVVEITHPRKATLRQDVEEAAVIDTKVLTKGSQAVKKHIEIRLPTGMTYKAGDYLAVLPFNPAATIARVFRRFSLSWDATFTITSNGPTTLPTDVPISATNVLGAYVELSQPATKRNIQAMIDSSEDEKTVTALKGFIGDKFPELVTAKRLSVLDLLEQFPAVDLLFESFLAMLPPMRVRQYSISSSPLVDPTRVTLTYSLLDVPAHSGQGQHVGVASHYLCSLREGDRIHVAVRPSAAFHLPADTEKTPIICMAAGTGLAPFRGFAEERAAMIAAGRKLAPAVLFFGCRSPDEDDLYAEQFAEWQKMGAIDVRRAYSRATDKSDGCRYVQDRISKDRKDIFELWDQGARLYLCGSRAVGKGIEDICVDMVKDSAQQKLSNIVTDEAARAWLDNLRNERFMADVFD</sequence>
<evidence type="ECO:0000256" key="18">
    <source>
        <dbReference type="SAM" id="MobiDB-lite"/>
    </source>
</evidence>
<dbReference type="OrthoDB" id="1470350at2759"/>
<keyword evidence="3 16" id="KW-0813">Transport</keyword>
<dbReference type="InterPro" id="IPR002401">
    <property type="entry name" value="Cyt_P450_E_grp-I"/>
</dbReference>
<dbReference type="InterPro" id="IPR017972">
    <property type="entry name" value="Cyt_P450_CS"/>
</dbReference>
<keyword evidence="11 16" id="KW-0560">Oxidoreductase</keyword>
<dbReference type="GO" id="GO:0005506">
    <property type="term" value="F:iron ion binding"/>
    <property type="evidence" value="ECO:0007669"/>
    <property type="project" value="UniProtKB-UniRule"/>
</dbReference>
<dbReference type="PANTHER" id="PTHR19384:SF127">
    <property type="entry name" value="BIFUNCTIONAL CYTOCHROME P450_NADPH--P450 REDUCTASE"/>
    <property type="match status" value="1"/>
</dbReference>
<keyword evidence="12 16" id="KW-0408">Iron</keyword>
<comment type="cofactor">
    <cofactor evidence="16">
        <name>FAD</name>
        <dbReference type="ChEBI" id="CHEBI:57692"/>
    </cofactor>
    <cofactor evidence="16">
        <name>FMN</name>
        <dbReference type="ChEBI" id="CHEBI:58210"/>
    </cofactor>
</comment>
<feature type="region of interest" description="Disordered" evidence="18">
    <location>
        <begin position="476"/>
        <end position="499"/>
    </location>
</feature>
<dbReference type="AlphaFoldDB" id="A0A168JTI0"/>
<comment type="catalytic activity">
    <reaction evidence="15 16">
        <text>2 oxidized [cytochrome P450] + NADPH = 2 reduced [cytochrome P450] + NADP(+) + H(+)</text>
        <dbReference type="Rhea" id="RHEA:24040"/>
        <dbReference type="Rhea" id="RHEA-COMP:14627"/>
        <dbReference type="Rhea" id="RHEA-COMP:14628"/>
        <dbReference type="ChEBI" id="CHEBI:15378"/>
        <dbReference type="ChEBI" id="CHEBI:55376"/>
        <dbReference type="ChEBI" id="CHEBI:57783"/>
        <dbReference type="ChEBI" id="CHEBI:58349"/>
        <dbReference type="ChEBI" id="CHEBI:60344"/>
        <dbReference type="EC" id="1.6.2.4"/>
    </reaction>
</comment>
<dbReference type="FunFam" id="1.10.630.10:FF:000040">
    <property type="entry name" value="Bifunctional cytochrome P450/NADPH--P450 reductase"/>
    <property type="match status" value="1"/>
</dbReference>
<keyword evidence="4 16" id="KW-0349">Heme</keyword>
<dbReference type="GO" id="GO:0003958">
    <property type="term" value="F:NADPH-hemoprotein reductase activity"/>
    <property type="evidence" value="ECO:0007669"/>
    <property type="project" value="UniProtKB-UniRule"/>
</dbReference>
<dbReference type="FunFam" id="3.40.50.80:FF:000031">
    <property type="entry name" value="Bifunctional cytochrome P450/NADPH--P450 reductase"/>
    <property type="match status" value="1"/>
</dbReference>
<keyword evidence="7 16" id="KW-0479">Metal-binding</keyword>
<dbReference type="Gene3D" id="1.20.990.10">
    <property type="entry name" value="NADPH-cytochrome p450 Reductase, Chain A, domain 3"/>
    <property type="match status" value="1"/>
</dbReference>
<feature type="domain" description="Flavodoxin-like" evidence="19">
    <location>
        <begin position="502"/>
        <end position="643"/>
    </location>
</feature>
<proteinExistence type="inferred from homology"/>
<accession>A0A168JTI0</accession>
<reference evidence="21 22" key="1">
    <citation type="journal article" date="2016" name="Genome Biol. Evol.">
        <title>Divergent and convergent evolution of fungal pathogenicity.</title>
        <authorList>
            <person name="Shang Y."/>
            <person name="Xiao G."/>
            <person name="Zheng P."/>
            <person name="Cen K."/>
            <person name="Zhan S."/>
            <person name="Wang C."/>
        </authorList>
    </citation>
    <scope>NUCLEOTIDE SEQUENCE [LARGE SCALE GENOMIC DNA]</scope>
    <source>
        <strain evidence="21 22">RCEF 1005</strain>
    </source>
</reference>
<evidence type="ECO:0000256" key="6">
    <source>
        <dbReference type="ARBA" id="ARBA00022643"/>
    </source>
</evidence>
<dbReference type="InterPro" id="IPR003097">
    <property type="entry name" value="CysJ-like_FAD-binding"/>
</dbReference>
<dbReference type="InterPro" id="IPR029039">
    <property type="entry name" value="Flavoprotein-like_sf"/>
</dbReference>
<evidence type="ECO:0000256" key="10">
    <source>
        <dbReference type="ARBA" id="ARBA00022982"/>
    </source>
</evidence>
<feature type="binding site" description="axial binding residue" evidence="17">
    <location>
        <position position="411"/>
    </location>
    <ligand>
        <name>heme</name>
        <dbReference type="ChEBI" id="CHEBI:30413"/>
    </ligand>
    <ligandPart>
        <name>Fe</name>
        <dbReference type="ChEBI" id="CHEBI:18248"/>
    </ligandPart>
</feature>
<dbReference type="Gene3D" id="1.10.630.10">
    <property type="entry name" value="Cytochrome P450"/>
    <property type="match status" value="1"/>
</dbReference>
<evidence type="ECO:0000256" key="15">
    <source>
        <dbReference type="ARBA" id="ARBA00049342"/>
    </source>
</evidence>
<evidence type="ECO:0000256" key="2">
    <source>
        <dbReference type="ARBA" id="ARBA00010018"/>
    </source>
</evidence>
<keyword evidence="10 16" id="KW-0249">Electron transport</keyword>
<evidence type="ECO:0000256" key="11">
    <source>
        <dbReference type="ARBA" id="ARBA00023002"/>
    </source>
</evidence>
<dbReference type="PRINTS" id="PR00385">
    <property type="entry name" value="P450"/>
</dbReference>
<evidence type="ECO:0000256" key="14">
    <source>
        <dbReference type="ARBA" id="ARBA00047827"/>
    </source>
</evidence>
<evidence type="ECO:0000256" key="4">
    <source>
        <dbReference type="ARBA" id="ARBA00022617"/>
    </source>
</evidence>
<dbReference type="Pfam" id="PF00175">
    <property type="entry name" value="NAD_binding_1"/>
    <property type="match status" value="1"/>
</dbReference>
<dbReference type="SUPFAM" id="SSF52218">
    <property type="entry name" value="Flavoproteins"/>
    <property type="match status" value="1"/>
</dbReference>
<dbReference type="SUPFAM" id="SSF52343">
    <property type="entry name" value="Ferredoxin reductase-like, C-terminal NADP-linked domain"/>
    <property type="match status" value="1"/>
</dbReference>
<evidence type="ECO:0000256" key="13">
    <source>
        <dbReference type="ARBA" id="ARBA00023033"/>
    </source>
</evidence>
<keyword evidence="9 16" id="KW-0521">NADP</keyword>
<dbReference type="CDD" id="cd06206">
    <property type="entry name" value="bifunctional_CYPOR"/>
    <property type="match status" value="1"/>
</dbReference>
<evidence type="ECO:0000256" key="9">
    <source>
        <dbReference type="ARBA" id="ARBA00022857"/>
    </source>
</evidence>
<protein>
    <recommendedName>
        <fullName evidence="16">Bifunctional cytochrome P450/NADPH--P450 reductase</fullName>
    </recommendedName>
    <domain>
        <recommendedName>
            <fullName evidence="16">Cytochrome P450</fullName>
            <ecNumber evidence="16">1.14.14.1</ecNumber>
        </recommendedName>
    </domain>
    <domain>
        <recommendedName>
            <fullName evidence="16">NADPH--cytochrome P450 reductase</fullName>
            <ecNumber evidence="16">1.6.2.4</ecNumber>
        </recommendedName>
    </domain>
</protein>
<keyword evidence="22" id="KW-1185">Reference proteome</keyword>
<dbReference type="GO" id="GO:0050660">
    <property type="term" value="F:flavin adenine dinucleotide binding"/>
    <property type="evidence" value="ECO:0007669"/>
    <property type="project" value="TreeGrafter"/>
</dbReference>
<dbReference type="STRING" id="1081108.A0A168JTI0"/>
<dbReference type="GO" id="GO:0010181">
    <property type="term" value="F:FMN binding"/>
    <property type="evidence" value="ECO:0007669"/>
    <property type="project" value="UniProtKB-UniRule"/>
</dbReference>
<keyword evidence="13 16" id="KW-0503">Monooxygenase</keyword>
<gene>
    <name evidence="21" type="ORF">LEL_00402</name>
</gene>
<evidence type="ECO:0000256" key="1">
    <source>
        <dbReference type="ARBA" id="ARBA00001971"/>
    </source>
</evidence>
<dbReference type="FunFam" id="2.40.30.10:FF:000198">
    <property type="entry name" value="Bifunctional cytochrome P450/NADPH--P450 reductase"/>
    <property type="match status" value="1"/>
</dbReference>
<dbReference type="Pfam" id="PF00258">
    <property type="entry name" value="Flavodoxin_1"/>
    <property type="match status" value="1"/>
</dbReference>
<dbReference type="InterPro" id="IPR023173">
    <property type="entry name" value="NADPH_Cyt_P450_Rdtase_alpha"/>
</dbReference>
<dbReference type="InterPro" id="IPR008254">
    <property type="entry name" value="Flavodoxin/NO_synth"/>
</dbReference>
<evidence type="ECO:0000256" key="16">
    <source>
        <dbReference type="PIRNR" id="PIRNR000209"/>
    </source>
</evidence>